<reference evidence="1" key="1">
    <citation type="journal article" date="2021" name="Proc. Natl. Acad. Sci. U.S.A.">
        <title>A Catalog of Tens of Thousands of Viruses from Human Metagenomes Reveals Hidden Associations with Chronic Diseases.</title>
        <authorList>
            <person name="Tisza M.J."/>
            <person name="Buck C.B."/>
        </authorList>
    </citation>
    <scope>NUCLEOTIDE SEQUENCE</scope>
    <source>
        <strain evidence="1">CtuID12</strain>
    </source>
</reference>
<name>A0A8S5QL53_9CAUD</name>
<organism evidence="1">
    <name type="scientific">Myoviridae sp. ctuID12</name>
    <dbReference type="NCBI Taxonomy" id="2826707"/>
    <lineage>
        <taxon>Viruses</taxon>
        <taxon>Duplodnaviria</taxon>
        <taxon>Heunggongvirae</taxon>
        <taxon>Uroviricota</taxon>
        <taxon>Caudoviricetes</taxon>
    </lineage>
</organism>
<protein>
    <submittedName>
        <fullName evidence="1">Uncharacterized protein</fullName>
    </submittedName>
</protein>
<proteinExistence type="predicted"/>
<sequence length="119" mass="13968">MDSIKNDMTKMRSWYAAIKFGMYRDYRIVRMADANGNKRDGIFIPFIQNGIYWKGVGDRNPAQYLKPIWIPKDGAKIHRLVPFVSAKYRQEMINEGVISPDDKYPCDPVGFIYRDIDKR</sequence>
<accession>A0A8S5QL53</accession>
<evidence type="ECO:0000313" key="1">
    <source>
        <dbReference type="EMBL" id="DAE19730.1"/>
    </source>
</evidence>
<dbReference type="EMBL" id="BK015684">
    <property type="protein sequence ID" value="DAE19730.1"/>
    <property type="molecule type" value="Genomic_DNA"/>
</dbReference>